<feature type="transmembrane region" description="Helical" evidence="1">
    <location>
        <begin position="111"/>
        <end position="129"/>
    </location>
</feature>
<dbReference type="InterPro" id="IPR021257">
    <property type="entry name" value="DUF2809"/>
</dbReference>
<organism evidence="2 3">
    <name type="scientific">Microbacterium saperdae</name>
    <dbReference type="NCBI Taxonomy" id="69368"/>
    <lineage>
        <taxon>Bacteria</taxon>
        <taxon>Bacillati</taxon>
        <taxon>Actinomycetota</taxon>
        <taxon>Actinomycetes</taxon>
        <taxon>Micrococcales</taxon>
        <taxon>Microbacteriaceae</taxon>
        <taxon>Microbacterium</taxon>
    </lineage>
</organism>
<keyword evidence="1" id="KW-0472">Membrane</keyword>
<keyword evidence="3" id="KW-1185">Reference proteome</keyword>
<keyword evidence="1" id="KW-1133">Transmembrane helix</keyword>
<reference evidence="2 3" key="1">
    <citation type="submission" date="2019-06" db="EMBL/GenBank/DDBJ databases">
        <title>Sequencing the genomes of 1000 actinobacteria strains.</title>
        <authorList>
            <person name="Klenk H.-P."/>
        </authorList>
    </citation>
    <scope>NUCLEOTIDE SEQUENCE [LARGE SCALE GENOMIC DNA]</scope>
    <source>
        <strain evidence="2 3">DSM 20169</strain>
    </source>
</reference>
<feature type="transmembrane region" description="Helical" evidence="1">
    <location>
        <begin position="40"/>
        <end position="60"/>
    </location>
</feature>
<dbReference type="AlphaFoldDB" id="A0A543BMI1"/>
<gene>
    <name evidence="2" type="ORF">FB560_1691</name>
</gene>
<protein>
    <submittedName>
        <fullName evidence="2">Uncharacterized protein DUF2809</fullName>
    </submittedName>
</protein>
<evidence type="ECO:0000313" key="2">
    <source>
        <dbReference type="EMBL" id="TQL86049.1"/>
    </source>
</evidence>
<dbReference type="Proteomes" id="UP000317209">
    <property type="component" value="Unassembled WGS sequence"/>
</dbReference>
<proteinExistence type="predicted"/>
<comment type="caution">
    <text evidence="2">The sequence shown here is derived from an EMBL/GenBank/DDBJ whole genome shotgun (WGS) entry which is preliminary data.</text>
</comment>
<dbReference type="EMBL" id="VFOX01000001">
    <property type="protein sequence ID" value="TQL86049.1"/>
    <property type="molecule type" value="Genomic_DNA"/>
</dbReference>
<keyword evidence="1" id="KW-0812">Transmembrane</keyword>
<dbReference type="Pfam" id="PF10990">
    <property type="entry name" value="DUF2809"/>
    <property type="match status" value="1"/>
</dbReference>
<dbReference type="RefSeq" id="WP_141871943.1">
    <property type="nucleotide sequence ID" value="NZ_VFOX01000001.1"/>
</dbReference>
<feature type="transmembrane region" description="Helical" evidence="1">
    <location>
        <begin position="67"/>
        <end position="91"/>
    </location>
</feature>
<evidence type="ECO:0000256" key="1">
    <source>
        <dbReference type="SAM" id="Phobius"/>
    </source>
</evidence>
<evidence type="ECO:0000313" key="3">
    <source>
        <dbReference type="Proteomes" id="UP000317209"/>
    </source>
</evidence>
<feature type="transmembrane region" description="Helical" evidence="1">
    <location>
        <begin position="15"/>
        <end position="34"/>
    </location>
</feature>
<dbReference type="OrthoDB" id="3874273at2"/>
<name>A0A543BMI1_9MICO</name>
<sequence>MQETTTRGSVRARRVWLVGAAAAVIAAGRTTHLVGSGPVAGLLGDALYAVMVYLVLAFLLPRSGALVIGACALALCTCVELFQLTGLPALWADSFWPARLVLGAGFDPLDLIAYALGAGLATAGDLVFARQRRNV</sequence>
<accession>A0A543BMI1</accession>